<dbReference type="PANTHER" id="PTHR33991">
    <property type="entry name" value="DNA REPAIR PROTEIN RECO"/>
    <property type="match status" value="1"/>
</dbReference>
<evidence type="ECO:0000259" key="9">
    <source>
        <dbReference type="Pfam" id="PF11967"/>
    </source>
</evidence>
<evidence type="ECO:0000313" key="10">
    <source>
        <dbReference type="EMBL" id="TNJ34939.1"/>
    </source>
</evidence>
<evidence type="ECO:0000256" key="6">
    <source>
        <dbReference type="ARBA" id="ARBA00023204"/>
    </source>
</evidence>
<evidence type="ECO:0000256" key="5">
    <source>
        <dbReference type="ARBA" id="ARBA00023172"/>
    </source>
</evidence>
<dbReference type="GO" id="GO:0043590">
    <property type="term" value="C:bacterial nucleoid"/>
    <property type="evidence" value="ECO:0007669"/>
    <property type="project" value="TreeGrafter"/>
</dbReference>
<evidence type="ECO:0000256" key="3">
    <source>
        <dbReference type="ARBA" id="ARBA00021310"/>
    </source>
</evidence>
<dbReference type="EMBL" id="SMDR01000001">
    <property type="protein sequence ID" value="TNJ34939.1"/>
    <property type="molecule type" value="Genomic_DNA"/>
</dbReference>
<gene>
    <name evidence="8 10" type="primary">recO</name>
    <name evidence="10" type="ORF">E1B00_03945</name>
</gene>
<evidence type="ECO:0000313" key="11">
    <source>
        <dbReference type="Proteomes" id="UP000305760"/>
    </source>
</evidence>
<evidence type="ECO:0000256" key="2">
    <source>
        <dbReference type="ARBA" id="ARBA00007452"/>
    </source>
</evidence>
<dbReference type="Gene3D" id="1.20.1440.120">
    <property type="entry name" value="Recombination protein O, C-terminal domain"/>
    <property type="match status" value="1"/>
</dbReference>
<dbReference type="NCBIfam" id="TIGR00613">
    <property type="entry name" value="reco"/>
    <property type="match status" value="1"/>
</dbReference>
<comment type="similarity">
    <text evidence="2 8">Belongs to the RecO family.</text>
</comment>
<protein>
    <recommendedName>
        <fullName evidence="3 8">DNA repair protein RecO</fullName>
    </recommendedName>
    <alternativeName>
        <fullName evidence="7 8">Recombination protein O</fullName>
    </alternativeName>
</protein>
<reference evidence="10 11" key="1">
    <citation type="submission" date="2019-03" db="EMBL/GenBank/DDBJ databases">
        <title>Arenimonas daejeonensis sp. nov., isolated from compost.</title>
        <authorList>
            <person name="Jeon C.O."/>
        </authorList>
    </citation>
    <scope>NUCLEOTIDE SEQUENCE [LARGE SCALE GENOMIC DNA]</scope>
    <source>
        <strain evidence="10 11">R29</strain>
    </source>
</reference>
<dbReference type="GO" id="GO:0006302">
    <property type="term" value="P:double-strand break repair"/>
    <property type="evidence" value="ECO:0007669"/>
    <property type="project" value="TreeGrafter"/>
</dbReference>
<accession>A0A5C4RVJ8</accession>
<sequence>MRVEGQPAYVLHARPWRETSLIVELLSRDHGRIAVVARGVQGAKRHPLRAALQPLQHLRLDFLPRGELGRLVQAEALDAAPLLQGDHLMAAFYLNELLLRLLPRQDPAPVLYERYGEVRAELAGAQPLAWTLRRFERDLLEALGYGLALDQTEDGERLDPAARYRLDPELGPVRDRGHDPSSTSGAALLALAEDRLPPSVQLAELRGALRGVLSSHLGPQRLKSWGMLSELARIRGSEEGRSAD</sequence>
<organism evidence="10 11">
    <name type="scientific">Arenimonas terrae</name>
    <dbReference type="NCBI Taxonomy" id="2546226"/>
    <lineage>
        <taxon>Bacteria</taxon>
        <taxon>Pseudomonadati</taxon>
        <taxon>Pseudomonadota</taxon>
        <taxon>Gammaproteobacteria</taxon>
        <taxon>Lysobacterales</taxon>
        <taxon>Lysobacteraceae</taxon>
        <taxon>Arenimonas</taxon>
    </lineage>
</organism>
<dbReference type="GO" id="GO:0006310">
    <property type="term" value="P:DNA recombination"/>
    <property type="evidence" value="ECO:0007669"/>
    <property type="project" value="UniProtKB-UniRule"/>
</dbReference>
<dbReference type="InterPro" id="IPR012340">
    <property type="entry name" value="NA-bd_OB-fold"/>
</dbReference>
<dbReference type="InterPro" id="IPR042242">
    <property type="entry name" value="RecO_C"/>
</dbReference>
<dbReference type="PANTHER" id="PTHR33991:SF1">
    <property type="entry name" value="DNA REPAIR PROTEIN RECO"/>
    <property type="match status" value="1"/>
</dbReference>
<feature type="domain" description="DNA replication/recombination mediator RecO N-terminal" evidence="9">
    <location>
        <begin position="1"/>
        <end position="78"/>
    </location>
</feature>
<evidence type="ECO:0000256" key="7">
    <source>
        <dbReference type="ARBA" id="ARBA00033409"/>
    </source>
</evidence>
<dbReference type="RefSeq" id="WP_139445916.1">
    <property type="nucleotide sequence ID" value="NZ_SMDR01000001.1"/>
</dbReference>
<proteinExistence type="inferred from homology"/>
<evidence type="ECO:0000256" key="8">
    <source>
        <dbReference type="HAMAP-Rule" id="MF_00201"/>
    </source>
</evidence>
<dbReference type="InterPro" id="IPR022572">
    <property type="entry name" value="DNA_rep/recomb_RecO_N"/>
</dbReference>
<name>A0A5C4RVJ8_9GAMM</name>
<dbReference type="Gene3D" id="2.40.50.140">
    <property type="entry name" value="Nucleic acid-binding proteins"/>
    <property type="match status" value="1"/>
</dbReference>
<dbReference type="HAMAP" id="MF_00201">
    <property type="entry name" value="RecO"/>
    <property type="match status" value="1"/>
</dbReference>
<keyword evidence="5 8" id="KW-0233">DNA recombination</keyword>
<dbReference type="Pfam" id="PF02565">
    <property type="entry name" value="RecO_C"/>
    <property type="match status" value="1"/>
</dbReference>
<evidence type="ECO:0000256" key="4">
    <source>
        <dbReference type="ARBA" id="ARBA00022763"/>
    </source>
</evidence>
<dbReference type="OrthoDB" id="9804792at2"/>
<dbReference type="AlphaFoldDB" id="A0A5C4RVJ8"/>
<comment type="function">
    <text evidence="1 8">Involved in DNA repair and RecF pathway recombination.</text>
</comment>
<dbReference type="Pfam" id="PF11967">
    <property type="entry name" value="RecO_N"/>
    <property type="match status" value="1"/>
</dbReference>
<dbReference type="InterPro" id="IPR003717">
    <property type="entry name" value="RecO"/>
</dbReference>
<comment type="caution">
    <text evidence="10">The sequence shown here is derived from an EMBL/GenBank/DDBJ whole genome shotgun (WGS) entry which is preliminary data.</text>
</comment>
<keyword evidence="11" id="KW-1185">Reference proteome</keyword>
<keyword evidence="6 8" id="KW-0234">DNA repair</keyword>
<dbReference type="Proteomes" id="UP000305760">
    <property type="component" value="Unassembled WGS sequence"/>
</dbReference>
<keyword evidence="4 8" id="KW-0227">DNA damage</keyword>
<evidence type="ECO:0000256" key="1">
    <source>
        <dbReference type="ARBA" id="ARBA00003065"/>
    </source>
</evidence>
<dbReference type="SUPFAM" id="SSF50249">
    <property type="entry name" value="Nucleic acid-binding proteins"/>
    <property type="match status" value="1"/>
</dbReference>